<dbReference type="Proteomes" id="UP000319663">
    <property type="component" value="Unassembled WGS sequence"/>
</dbReference>
<gene>
    <name evidence="1" type="ORF">MPDQ_005272</name>
</gene>
<feature type="non-terminal residue" evidence="1">
    <location>
        <position position="94"/>
    </location>
</feature>
<comment type="caution">
    <text evidence="1">The sequence shown here is derived from an EMBL/GenBank/DDBJ whole genome shotgun (WGS) entry which is preliminary data.</text>
</comment>
<evidence type="ECO:0000313" key="1">
    <source>
        <dbReference type="EMBL" id="TQB67553.1"/>
    </source>
</evidence>
<organism evidence="1 2">
    <name type="scientific">Monascus purpureus</name>
    <name type="common">Red mold</name>
    <name type="synonym">Monascus anka</name>
    <dbReference type="NCBI Taxonomy" id="5098"/>
    <lineage>
        <taxon>Eukaryota</taxon>
        <taxon>Fungi</taxon>
        <taxon>Dikarya</taxon>
        <taxon>Ascomycota</taxon>
        <taxon>Pezizomycotina</taxon>
        <taxon>Eurotiomycetes</taxon>
        <taxon>Eurotiomycetidae</taxon>
        <taxon>Eurotiales</taxon>
        <taxon>Aspergillaceae</taxon>
        <taxon>Monascus</taxon>
    </lineage>
</organism>
<evidence type="ECO:0000313" key="2">
    <source>
        <dbReference type="Proteomes" id="UP000319663"/>
    </source>
</evidence>
<name>A0A507QI99_MONPU</name>
<dbReference type="EMBL" id="VIFY01000365">
    <property type="protein sequence ID" value="TQB67553.1"/>
    <property type="molecule type" value="Genomic_DNA"/>
</dbReference>
<reference evidence="1 2" key="1">
    <citation type="submission" date="2019-06" db="EMBL/GenBank/DDBJ databases">
        <title>Wine fermentation using esterase from Monascus purpureus.</title>
        <authorList>
            <person name="Geng C."/>
            <person name="Zhang Y."/>
        </authorList>
    </citation>
    <scope>NUCLEOTIDE SEQUENCE [LARGE SCALE GENOMIC DNA]</scope>
    <source>
        <strain evidence="1">HQ1</strain>
    </source>
</reference>
<protein>
    <submittedName>
        <fullName evidence="1">Uncharacterized protein</fullName>
    </submittedName>
</protein>
<accession>A0A507QI99</accession>
<dbReference type="AlphaFoldDB" id="A0A507QI99"/>
<keyword evidence="2" id="KW-1185">Reference proteome</keyword>
<proteinExistence type="predicted"/>
<sequence>MFLSLNRIAIASPPPGPADTAPHAAYVSQPRRGQLLAALRTARGAPRPPSISFQERDMHRRMFIRDGEGQPLIRGKILLSAAPVSSYGPGTFLN</sequence>